<protein>
    <submittedName>
        <fullName evidence="1">Uncharacterized protein</fullName>
    </submittedName>
</protein>
<organism evidence="1">
    <name type="scientific">bioreactor metagenome</name>
    <dbReference type="NCBI Taxonomy" id="1076179"/>
    <lineage>
        <taxon>unclassified sequences</taxon>
        <taxon>metagenomes</taxon>
        <taxon>ecological metagenomes</taxon>
    </lineage>
</organism>
<gene>
    <name evidence="1" type="ORF">SDC9_172246</name>
</gene>
<proteinExistence type="predicted"/>
<sequence length="67" mass="6962">MGPADVVIPHKIPMQRCAAVGAVPDVLQAGIPPLFFPFQGSDGEKHPLIAGADLRTDQVVGVEDQSG</sequence>
<dbReference type="EMBL" id="VSSQ01073826">
    <property type="protein sequence ID" value="MPN24841.1"/>
    <property type="molecule type" value="Genomic_DNA"/>
</dbReference>
<evidence type="ECO:0000313" key="1">
    <source>
        <dbReference type="EMBL" id="MPN24841.1"/>
    </source>
</evidence>
<dbReference type="AlphaFoldDB" id="A0A645GD54"/>
<comment type="caution">
    <text evidence="1">The sequence shown here is derived from an EMBL/GenBank/DDBJ whole genome shotgun (WGS) entry which is preliminary data.</text>
</comment>
<accession>A0A645GD54</accession>
<reference evidence="1" key="1">
    <citation type="submission" date="2019-08" db="EMBL/GenBank/DDBJ databases">
        <authorList>
            <person name="Kucharzyk K."/>
            <person name="Murdoch R.W."/>
            <person name="Higgins S."/>
            <person name="Loffler F."/>
        </authorList>
    </citation>
    <scope>NUCLEOTIDE SEQUENCE</scope>
</reference>
<name>A0A645GD54_9ZZZZ</name>